<dbReference type="InterPro" id="IPR036047">
    <property type="entry name" value="F-box-like_dom_sf"/>
</dbReference>
<dbReference type="PANTHER" id="PTHR31111:SF136">
    <property type="entry name" value="F-BOX ASSOCIATED DOMAIN-CONTAINING PROTEIN"/>
    <property type="match status" value="1"/>
</dbReference>
<dbReference type="Gene3D" id="1.20.1280.50">
    <property type="match status" value="1"/>
</dbReference>
<dbReference type="Pfam" id="PF00646">
    <property type="entry name" value="F-box"/>
    <property type="match status" value="1"/>
</dbReference>
<dbReference type="EMBL" id="OX459118">
    <property type="protein sequence ID" value="CAI9088375.1"/>
    <property type="molecule type" value="Genomic_DNA"/>
</dbReference>
<dbReference type="PANTHER" id="PTHR31111">
    <property type="entry name" value="BNAA05G37150D PROTEIN-RELATED"/>
    <property type="match status" value="1"/>
</dbReference>
<name>A0AAV1BYC5_OLDCO</name>
<proteinExistence type="predicted"/>
<dbReference type="Pfam" id="PF08268">
    <property type="entry name" value="FBA_3"/>
    <property type="match status" value="1"/>
</dbReference>
<dbReference type="InterPro" id="IPR013187">
    <property type="entry name" value="F-box-assoc_dom_typ3"/>
</dbReference>
<accession>A0AAV1BYC5</accession>
<keyword evidence="4" id="KW-1185">Reference proteome</keyword>
<reference evidence="3" key="1">
    <citation type="submission" date="2023-03" db="EMBL/GenBank/DDBJ databases">
        <authorList>
            <person name="Julca I."/>
        </authorList>
    </citation>
    <scope>NUCLEOTIDE SEQUENCE</scope>
</reference>
<dbReference type="SUPFAM" id="SSF81383">
    <property type="entry name" value="F-box domain"/>
    <property type="match status" value="1"/>
</dbReference>
<dbReference type="NCBIfam" id="TIGR01640">
    <property type="entry name" value="F_box_assoc_1"/>
    <property type="match status" value="1"/>
</dbReference>
<evidence type="ECO:0000313" key="4">
    <source>
        <dbReference type="Proteomes" id="UP001161247"/>
    </source>
</evidence>
<evidence type="ECO:0000256" key="1">
    <source>
        <dbReference type="SAM" id="MobiDB-lite"/>
    </source>
</evidence>
<dbReference type="SMART" id="SM00256">
    <property type="entry name" value="FBOX"/>
    <property type="match status" value="1"/>
</dbReference>
<dbReference type="AlphaFoldDB" id="A0AAV1BYC5"/>
<sequence length="358" mass="40389">MRLLVHKPRCLAPAAAKSASGWLIRFYTPTLPPSNKMFSTQEGCWVDIMLLLPLYLISEILKKLPVKSLIRSKCVSRAWLSIISDPSFAMDYSSGSRILVIAQPNDVPDFNPRYSHSFICVSLDGGGNCNDMFLHHEVVHGDCEEHMKKCTNIVKGLVCFYRGQDCWMYNITTREMVQLPPPISTHAHDHHVVFHFGFDLVNKRYKLLRTCPSCPHVEILTIGVDSCWRTIVGALSPQDIGTRGASYLGGCLCWMDNLGKQLTCFPLAHEKFIQVPIYDSTCFPDLKPVNFGPNITIARPNYGPNYLVHKSNNVGEIRMIKNIDRLPDIQVVKPASPPQGSTFYTCRRSPSRRENAHL</sequence>
<protein>
    <submittedName>
        <fullName evidence="3">OLC1v1022684C1</fullName>
    </submittedName>
</protein>
<feature type="domain" description="F-box" evidence="2">
    <location>
        <begin position="46"/>
        <end position="92"/>
    </location>
</feature>
<dbReference type="InterPro" id="IPR017451">
    <property type="entry name" value="F-box-assoc_interact_dom"/>
</dbReference>
<feature type="region of interest" description="Disordered" evidence="1">
    <location>
        <begin position="334"/>
        <end position="358"/>
    </location>
</feature>
<dbReference type="PROSITE" id="PS50181">
    <property type="entry name" value="FBOX"/>
    <property type="match status" value="1"/>
</dbReference>
<gene>
    <name evidence="3" type="ORF">OLC1_LOCUS966</name>
</gene>
<organism evidence="3 4">
    <name type="scientific">Oldenlandia corymbosa var. corymbosa</name>
    <dbReference type="NCBI Taxonomy" id="529605"/>
    <lineage>
        <taxon>Eukaryota</taxon>
        <taxon>Viridiplantae</taxon>
        <taxon>Streptophyta</taxon>
        <taxon>Embryophyta</taxon>
        <taxon>Tracheophyta</taxon>
        <taxon>Spermatophyta</taxon>
        <taxon>Magnoliopsida</taxon>
        <taxon>eudicotyledons</taxon>
        <taxon>Gunneridae</taxon>
        <taxon>Pentapetalae</taxon>
        <taxon>asterids</taxon>
        <taxon>lamiids</taxon>
        <taxon>Gentianales</taxon>
        <taxon>Rubiaceae</taxon>
        <taxon>Rubioideae</taxon>
        <taxon>Spermacoceae</taxon>
        <taxon>Hedyotis-Oldenlandia complex</taxon>
        <taxon>Oldenlandia</taxon>
    </lineage>
</organism>
<evidence type="ECO:0000313" key="3">
    <source>
        <dbReference type="EMBL" id="CAI9088375.1"/>
    </source>
</evidence>
<dbReference type="InterPro" id="IPR001810">
    <property type="entry name" value="F-box_dom"/>
</dbReference>
<dbReference type="Proteomes" id="UP001161247">
    <property type="component" value="Chromosome 1"/>
</dbReference>
<evidence type="ECO:0000259" key="2">
    <source>
        <dbReference type="PROSITE" id="PS50181"/>
    </source>
</evidence>